<keyword evidence="3" id="KW-1185">Reference proteome</keyword>
<reference evidence="2 3" key="1">
    <citation type="submission" date="2016-11" db="EMBL/GenBank/DDBJ databases">
        <authorList>
            <person name="Varghese N."/>
            <person name="Submissions S."/>
        </authorList>
    </citation>
    <scope>NUCLEOTIDE SEQUENCE [LARGE SCALE GENOMIC DNA]</scope>
    <source>
        <strain evidence="2 3">DSM 29341</strain>
    </source>
</reference>
<dbReference type="Proteomes" id="UP000325134">
    <property type="component" value="Unassembled WGS sequence"/>
</dbReference>
<evidence type="ECO:0000313" key="2">
    <source>
        <dbReference type="EMBL" id="SHF01229.1"/>
    </source>
</evidence>
<evidence type="ECO:0000256" key="1">
    <source>
        <dbReference type="SAM" id="MobiDB-lite"/>
    </source>
</evidence>
<feature type="compositionally biased region" description="Basic and acidic residues" evidence="1">
    <location>
        <begin position="1"/>
        <end position="13"/>
    </location>
</feature>
<protein>
    <submittedName>
        <fullName evidence="2">Uncharacterized protein</fullName>
    </submittedName>
</protein>
<dbReference type="EMBL" id="FQVK01000014">
    <property type="protein sequence ID" value="SHF01229.1"/>
    <property type="molecule type" value="Genomic_DNA"/>
</dbReference>
<organism evidence="2 3">
    <name type="scientific">Ruegeria intermedia</name>
    <dbReference type="NCBI Taxonomy" id="996115"/>
    <lineage>
        <taxon>Bacteria</taxon>
        <taxon>Pseudomonadati</taxon>
        <taxon>Pseudomonadota</taxon>
        <taxon>Alphaproteobacteria</taxon>
        <taxon>Rhodobacterales</taxon>
        <taxon>Roseobacteraceae</taxon>
        <taxon>Ruegeria</taxon>
    </lineage>
</organism>
<feature type="region of interest" description="Disordered" evidence="1">
    <location>
        <begin position="1"/>
        <end position="24"/>
    </location>
</feature>
<accession>A0A1M4Y6C7</accession>
<name>A0A1M4Y6C7_9RHOB</name>
<gene>
    <name evidence="2" type="ORF">SAMN05444279_11425</name>
</gene>
<dbReference type="AlphaFoldDB" id="A0A1M4Y6C7"/>
<sequence>MGERNAETTEQRCHNAQKRASQPEKSAHCLLLRLSIVIQKKVGMKPRGFLCPN</sequence>
<evidence type="ECO:0000313" key="3">
    <source>
        <dbReference type="Proteomes" id="UP000325134"/>
    </source>
</evidence>
<proteinExistence type="predicted"/>